<evidence type="ECO:0000313" key="2">
    <source>
        <dbReference type="EMBL" id="KAJ6041361.1"/>
    </source>
</evidence>
<protein>
    <submittedName>
        <fullName evidence="2">Uncharacterized protein</fullName>
    </submittedName>
</protein>
<evidence type="ECO:0000256" key="1">
    <source>
        <dbReference type="SAM" id="MobiDB-lite"/>
    </source>
</evidence>
<keyword evidence="3" id="KW-1185">Reference proteome</keyword>
<name>A0AAD6IC43_PENCN</name>
<feature type="region of interest" description="Disordered" evidence="1">
    <location>
        <begin position="21"/>
        <end position="49"/>
    </location>
</feature>
<accession>A0AAD6IC43</accession>
<dbReference type="EMBL" id="JAQJZL010000005">
    <property type="protein sequence ID" value="KAJ6041361.1"/>
    <property type="molecule type" value="Genomic_DNA"/>
</dbReference>
<feature type="compositionally biased region" description="Polar residues" evidence="1">
    <location>
        <begin position="38"/>
        <end position="47"/>
    </location>
</feature>
<reference evidence="2" key="2">
    <citation type="submission" date="2023-01" db="EMBL/GenBank/DDBJ databases">
        <authorList>
            <person name="Petersen C."/>
        </authorList>
    </citation>
    <scope>NUCLEOTIDE SEQUENCE</scope>
    <source>
        <strain evidence="2">IBT 15450</strain>
    </source>
</reference>
<evidence type="ECO:0000313" key="3">
    <source>
        <dbReference type="Proteomes" id="UP001219568"/>
    </source>
</evidence>
<feature type="compositionally biased region" description="Basic and acidic residues" evidence="1">
    <location>
        <begin position="22"/>
        <end position="37"/>
    </location>
</feature>
<dbReference type="Proteomes" id="UP001219568">
    <property type="component" value="Unassembled WGS sequence"/>
</dbReference>
<comment type="caution">
    <text evidence="2">The sequence shown here is derived from an EMBL/GenBank/DDBJ whole genome shotgun (WGS) entry which is preliminary data.</text>
</comment>
<sequence length="73" mass="7886">MDGTKVGKNSIRVRVVNSGVELDTKQPSEIEGSDRRSSASITTTPTEMYSGDTLLPGDRIWSGGWVFVEGARV</sequence>
<proteinExistence type="predicted"/>
<organism evidence="2 3">
    <name type="scientific">Penicillium canescens</name>
    <dbReference type="NCBI Taxonomy" id="5083"/>
    <lineage>
        <taxon>Eukaryota</taxon>
        <taxon>Fungi</taxon>
        <taxon>Dikarya</taxon>
        <taxon>Ascomycota</taxon>
        <taxon>Pezizomycotina</taxon>
        <taxon>Eurotiomycetes</taxon>
        <taxon>Eurotiomycetidae</taxon>
        <taxon>Eurotiales</taxon>
        <taxon>Aspergillaceae</taxon>
        <taxon>Penicillium</taxon>
    </lineage>
</organism>
<reference evidence="2" key="1">
    <citation type="journal article" date="2023" name="IMA Fungus">
        <title>Comparative genomic study of the Penicillium genus elucidates a diverse pangenome and 15 lateral gene transfer events.</title>
        <authorList>
            <person name="Petersen C."/>
            <person name="Sorensen T."/>
            <person name="Nielsen M.R."/>
            <person name="Sondergaard T.E."/>
            <person name="Sorensen J.L."/>
            <person name="Fitzpatrick D.A."/>
            <person name="Frisvad J.C."/>
            <person name="Nielsen K.L."/>
        </authorList>
    </citation>
    <scope>NUCLEOTIDE SEQUENCE</scope>
    <source>
        <strain evidence="2">IBT 15450</strain>
    </source>
</reference>
<dbReference type="AlphaFoldDB" id="A0AAD6IC43"/>
<gene>
    <name evidence="2" type="ORF">N7460_006751</name>
</gene>